<dbReference type="InterPro" id="IPR025337">
    <property type="entry name" value="Questin_oxidase-like"/>
</dbReference>
<proteinExistence type="predicted"/>
<dbReference type="PANTHER" id="PTHR35870:SF1">
    <property type="entry name" value="PROTEIN, PUTATIVE (AFU_ORTHOLOGUE AFUA_5G03330)-RELATED"/>
    <property type="match status" value="1"/>
</dbReference>
<dbReference type="GO" id="GO:0016491">
    <property type="term" value="F:oxidoreductase activity"/>
    <property type="evidence" value="ECO:0007669"/>
    <property type="project" value="UniProtKB-KW"/>
</dbReference>
<evidence type="ECO:0000313" key="3">
    <source>
        <dbReference type="Proteomes" id="UP000050424"/>
    </source>
</evidence>
<name>A0A0P7BI08_9HYPO</name>
<dbReference type="PANTHER" id="PTHR35870">
    <property type="entry name" value="PROTEIN, PUTATIVE (AFU_ORTHOLOGUE AFUA_5G03330)-RELATED"/>
    <property type="match status" value="1"/>
</dbReference>
<keyword evidence="1" id="KW-0560">Oxidoreductase</keyword>
<dbReference type="OrthoDB" id="10004862at2759"/>
<dbReference type="Pfam" id="PF14027">
    <property type="entry name" value="Questin_oxidase"/>
    <property type="match status" value="1"/>
</dbReference>
<reference evidence="2 3" key="1">
    <citation type="submission" date="2015-09" db="EMBL/GenBank/DDBJ databases">
        <title>Draft genome of a European isolate of the apple canker pathogen Neonectria ditissima.</title>
        <authorList>
            <person name="Gomez-Cortecero A."/>
            <person name="Harrison R.J."/>
            <person name="Armitage A.D."/>
        </authorList>
    </citation>
    <scope>NUCLEOTIDE SEQUENCE [LARGE SCALE GENOMIC DNA]</scope>
    <source>
        <strain evidence="2 3">R09/05</strain>
    </source>
</reference>
<evidence type="ECO:0000256" key="1">
    <source>
        <dbReference type="ARBA" id="ARBA00023002"/>
    </source>
</evidence>
<dbReference type="EMBL" id="LKCW01000013">
    <property type="protein sequence ID" value="KPM44888.1"/>
    <property type="molecule type" value="Genomic_DNA"/>
</dbReference>
<organism evidence="2 3">
    <name type="scientific">Neonectria ditissima</name>
    <dbReference type="NCBI Taxonomy" id="78410"/>
    <lineage>
        <taxon>Eukaryota</taxon>
        <taxon>Fungi</taxon>
        <taxon>Dikarya</taxon>
        <taxon>Ascomycota</taxon>
        <taxon>Pezizomycotina</taxon>
        <taxon>Sordariomycetes</taxon>
        <taxon>Hypocreomycetidae</taxon>
        <taxon>Hypocreales</taxon>
        <taxon>Nectriaceae</taxon>
        <taxon>Neonectria</taxon>
    </lineage>
</organism>
<keyword evidence="3" id="KW-1185">Reference proteome</keyword>
<dbReference type="STRING" id="78410.A0A0P7BI08"/>
<evidence type="ECO:0000313" key="2">
    <source>
        <dbReference type="EMBL" id="KPM44888.1"/>
    </source>
</evidence>
<protein>
    <submittedName>
        <fullName evidence="2">Uncharacterized protein</fullName>
    </submittedName>
</protein>
<gene>
    <name evidence="2" type="ORF">AK830_g1674</name>
</gene>
<accession>A0A0P7BI08</accession>
<dbReference type="Proteomes" id="UP000050424">
    <property type="component" value="Unassembled WGS sequence"/>
</dbReference>
<sequence>MATANKIHVVLSDIGVFHVDGISLESTAKASELLQLNHDQYHIYFNKIGLHNHLAHHMLTLVASGASPERLQSLFDQNTAYQRRMEPPDNKVVKEMQDPTKFKKHVADGENYFLASETAAQASTSSSKGLVTIVNEIRADATLRGSARWADREKLVDGVLARAEKELIKYGSEWKVSESELGRKTAEMINAGFVFTFGA</sequence>
<dbReference type="AlphaFoldDB" id="A0A0P7BI08"/>
<comment type="caution">
    <text evidence="2">The sequence shown here is derived from an EMBL/GenBank/DDBJ whole genome shotgun (WGS) entry which is preliminary data.</text>
</comment>